<accession>A0ACC0Z6C2</accession>
<comment type="caution">
    <text evidence="1">The sequence shown here is derived from an EMBL/GenBank/DDBJ whole genome shotgun (WGS) entry which is preliminary data.</text>
</comment>
<organism evidence="1 2">
    <name type="scientific">Pistacia integerrima</name>
    <dbReference type="NCBI Taxonomy" id="434235"/>
    <lineage>
        <taxon>Eukaryota</taxon>
        <taxon>Viridiplantae</taxon>
        <taxon>Streptophyta</taxon>
        <taxon>Embryophyta</taxon>
        <taxon>Tracheophyta</taxon>
        <taxon>Spermatophyta</taxon>
        <taxon>Magnoliopsida</taxon>
        <taxon>eudicotyledons</taxon>
        <taxon>Gunneridae</taxon>
        <taxon>Pentapetalae</taxon>
        <taxon>rosids</taxon>
        <taxon>malvids</taxon>
        <taxon>Sapindales</taxon>
        <taxon>Anacardiaceae</taxon>
        <taxon>Pistacia</taxon>
    </lineage>
</organism>
<sequence>MSQERAYGFGFGMGLNKFVVCLTIICNSCLLQIDKIEQKKICGEMMEESSRRWEDLDTHILKKIFSFSDSPGNILRVCHSWRLCCFDILFWEHNVLDLSPLVAAPGKVDSFSRRSFRLRRLIPKNVSSMEGFKHIDNKLMKLLESIMYGKDVFGISLEHWRLSIRSLFIPKDLEISNQHLLYIAERTPRLESLTVLGTSRITSGGFANAVCNWKHVKHIILGHITSSQCFTYILEEIGKVCRELRTLNVSGRLRFQASTAYDVSKNLPDVERQKFEVAFLLRKVMNLFLSNCLKLEKILFDDCFIDYDFTDLLEWSRLSFAIKFDQREKDRRWHFAAGNKGIEQGTESYLLDKFKRWMDEQPPWMELHSWAIFTQIS</sequence>
<name>A0ACC0Z6C2_9ROSI</name>
<gene>
    <name evidence="1" type="ORF">Pint_04413</name>
</gene>
<dbReference type="EMBL" id="CM047738">
    <property type="protein sequence ID" value="KAJ0046831.1"/>
    <property type="molecule type" value="Genomic_DNA"/>
</dbReference>
<protein>
    <submittedName>
        <fullName evidence="1">Uncharacterized protein</fullName>
    </submittedName>
</protein>
<evidence type="ECO:0000313" key="1">
    <source>
        <dbReference type="EMBL" id="KAJ0046831.1"/>
    </source>
</evidence>
<proteinExistence type="predicted"/>
<keyword evidence="2" id="KW-1185">Reference proteome</keyword>
<evidence type="ECO:0000313" key="2">
    <source>
        <dbReference type="Proteomes" id="UP001163603"/>
    </source>
</evidence>
<dbReference type="Proteomes" id="UP001163603">
    <property type="component" value="Chromosome 3"/>
</dbReference>
<reference evidence="2" key="1">
    <citation type="journal article" date="2023" name="G3 (Bethesda)">
        <title>Genome assembly and association tests identify interacting loci associated with vigor, precocity, and sex in interspecific pistachio rootstocks.</title>
        <authorList>
            <person name="Palmer W."/>
            <person name="Jacygrad E."/>
            <person name="Sagayaradj S."/>
            <person name="Cavanaugh K."/>
            <person name="Han R."/>
            <person name="Bertier L."/>
            <person name="Beede B."/>
            <person name="Kafkas S."/>
            <person name="Golino D."/>
            <person name="Preece J."/>
            <person name="Michelmore R."/>
        </authorList>
    </citation>
    <scope>NUCLEOTIDE SEQUENCE [LARGE SCALE GENOMIC DNA]</scope>
</reference>